<protein>
    <recommendedName>
        <fullName evidence="4">Dirigent protein</fullName>
    </recommendedName>
</protein>
<evidence type="ECO:0000313" key="6">
    <source>
        <dbReference type="RefSeq" id="XP_071906137.1"/>
    </source>
</evidence>
<keyword evidence="4" id="KW-0052">Apoplast</keyword>
<sequence length="182" mass="19455">MAKGSAIASLQILSLLLLASLGQSKTVFTNLTFYDHEFQSGDCQTVFPVAGLNGTGELYQFGTVVVIDNILTRGFSIKSALLGRSQGIAAVTSPDGNNSELLLTFLFTNGTYSGSTVEIKGIFIGSLDVNELAIVGGTKQFRYATGYTTLQVVSQVGDYLIVKVNLYIRQDIPDDYPGVGNH</sequence>
<feature type="signal peptide" evidence="4">
    <location>
        <begin position="1"/>
        <end position="24"/>
    </location>
</feature>
<evidence type="ECO:0000313" key="5">
    <source>
        <dbReference type="Proteomes" id="UP001652660"/>
    </source>
</evidence>
<dbReference type="GeneID" id="140007309"/>
<name>A0ABM4UFV0_COFAR</name>
<comment type="similarity">
    <text evidence="1 4">Belongs to the plant dirigent protein family.</text>
</comment>
<dbReference type="RefSeq" id="XP_071906137.1">
    <property type="nucleotide sequence ID" value="XM_072050036.1"/>
</dbReference>
<evidence type="ECO:0000256" key="1">
    <source>
        <dbReference type="ARBA" id="ARBA00010746"/>
    </source>
</evidence>
<dbReference type="InterPro" id="IPR004265">
    <property type="entry name" value="Dirigent"/>
</dbReference>
<keyword evidence="4" id="KW-0732">Signal</keyword>
<evidence type="ECO:0000256" key="3">
    <source>
        <dbReference type="ARBA" id="ARBA00022525"/>
    </source>
</evidence>
<comment type="function">
    <text evidence="4">Dirigent proteins impart stereoselectivity on the phenoxy radical-coupling reaction, yielding optically active lignans from two molecules of coniferyl alcohol in the biosynthesis of lignans, flavonolignans, and alkaloids and thus plays a central role in plant secondary metabolism.</text>
</comment>
<evidence type="ECO:0000256" key="4">
    <source>
        <dbReference type="RuleBase" id="RU363099"/>
    </source>
</evidence>
<accession>A0ABM4UFV0</accession>
<reference evidence="6" key="1">
    <citation type="submission" date="2025-08" db="UniProtKB">
        <authorList>
            <consortium name="RefSeq"/>
        </authorList>
    </citation>
    <scope>IDENTIFICATION</scope>
    <source>
        <tissue evidence="6">Leaves</tissue>
    </source>
</reference>
<keyword evidence="3 4" id="KW-0964">Secreted</keyword>
<dbReference type="Pfam" id="PF03018">
    <property type="entry name" value="Dirigent"/>
    <property type="match status" value="1"/>
</dbReference>
<comment type="subunit">
    <text evidence="2 4">Homodimer.</text>
</comment>
<feature type="chain" id="PRO_5044949620" description="Dirigent protein" evidence="4">
    <location>
        <begin position="25"/>
        <end position="182"/>
    </location>
</feature>
<keyword evidence="5" id="KW-1185">Reference proteome</keyword>
<dbReference type="Gene3D" id="2.40.480.10">
    <property type="entry name" value="Allene oxide cyclase-like"/>
    <property type="match status" value="1"/>
</dbReference>
<proteinExistence type="inferred from homology"/>
<dbReference type="PANTHER" id="PTHR21495">
    <property type="entry name" value="NUCLEOPORIN-RELATED"/>
    <property type="match status" value="1"/>
</dbReference>
<gene>
    <name evidence="6" type="primary">LOC140007309</name>
</gene>
<evidence type="ECO:0000256" key="2">
    <source>
        <dbReference type="ARBA" id="ARBA00011738"/>
    </source>
</evidence>
<dbReference type="InterPro" id="IPR044859">
    <property type="entry name" value="Allene_oxi_cyc_Dirigent"/>
</dbReference>
<organism evidence="5 6">
    <name type="scientific">Coffea arabica</name>
    <name type="common">Arabian coffee</name>
    <dbReference type="NCBI Taxonomy" id="13443"/>
    <lineage>
        <taxon>Eukaryota</taxon>
        <taxon>Viridiplantae</taxon>
        <taxon>Streptophyta</taxon>
        <taxon>Embryophyta</taxon>
        <taxon>Tracheophyta</taxon>
        <taxon>Spermatophyta</taxon>
        <taxon>Magnoliopsida</taxon>
        <taxon>eudicotyledons</taxon>
        <taxon>Gunneridae</taxon>
        <taxon>Pentapetalae</taxon>
        <taxon>asterids</taxon>
        <taxon>lamiids</taxon>
        <taxon>Gentianales</taxon>
        <taxon>Rubiaceae</taxon>
        <taxon>Ixoroideae</taxon>
        <taxon>Gardenieae complex</taxon>
        <taxon>Bertiereae - Coffeeae clade</taxon>
        <taxon>Coffeeae</taxon>
        <taxon>Coffea</taxon>
    </lineage>
</organism>
<comment type="subcellular location">
    <subcellularLocation>
        <location evidence="4">Secreted</location>
        <location evidence="4">Extracellular space</location>
        <location evidence="4">Apoplast</location>
    </subcellularLocation>
</comment>
<dbReference type="Proteomes" id="UP001652660">
    <property type="component" value="Chromosome 5c"/>
</dbReference>